<sequence>MEVEVKLRLADANAHRRVTSLLSPFHVVTHRQKNLFFNGVASELSERRTVLRLRFYGDNEWCVVSLKTRAVLVETVSRVKKDEEDLNPRVGHECVAELEKLGSVESRVLPEKYELKRSRRLGGFGRR</sequence>
<dbReference type="Gene3D" id="2.40.320.10">
    <property type="entry name" value="Hypothetical Protein Pfu-838710-001"/>
    <property type="match status" value="1"/>
</dbReference>
<accession>A0AAQ3N8M2</accession>
<dbReference type="Pfam" id="PF01928">
    <property type="entry name" value="CYTH"/>
    <property type="match status" value="1"/>
</dbReference>
<reference evidence="2 3" key="1">
    <citation type="journal article" date="2023" name="Life. Sci Alliance">
        <title>Evolutionary insights into 3D genome organization and epigenetic landscape of Vigna mungo.</title>
        <authorList>
            <person name="Junaid A."/>
            <person name="Singh B."/>
            <person name="Bhatia S."/>
        </authorList>
    </citation>
    <scope>NUCLEOTIDE SEQUENCE [LARGE SCALE GENOMIC DNA]</scope>
    <source>
        <strain evidence="2">Urdbean</strain>
    </source>
</reference>
<keyword evidence="3" id="KW-1185">Reference proteome</keyword>
<dbReference type="PANTHER" id="PTHR34948:SF2">
    <property type="entry name" value="TRIPHOSPHATE TUNNEL METALLOENZYME 3"/>
    <property type="match status" value="1"/>
</dbReference>
<dbReference type="Proteomes" id="UP001374535">
    <property type="component" value="Chromosome 7"/>
</dbReference>
<proteinExistence type="predicted"/>
<dbReference type="SUPFAM" id="SSF55154">
    <property type="entry name" value="CYTH-like phosphatases"/>
    <property type="match status" value="1"/>
</dbReference>
<organism evidence="2 3">
    <name type="scientific">Vigna mungo</name>
    <name type="common">Black gram</name>
    <name type="synonym">Phaseolus mungo</name>
    <dbReference type="NCBI Taxonomy" id="3915"/>
    <lineage>
        <taxon>Eukaryota</taxon>
        <taxon>Viridiplantae</taxon>
        <taxon>Streptophyta</taxon>
        <taxon>Embryophyta</taxon>
        <taxon>Tracheophyta</taxon>
        <taxon>Spermatophyta</taxon>
        <taxon>Magnoliopsida</taxon>
        <taxon>eudicotyledons</taxon>
        <taxon>Gunneridae</taxon>
        <taxon>Pentapetalae</taxon>
        <taxon>rosids</taxon>
        <taxon>fabids</taxon>
        <taxon>Fabales</taxon>
        <taxon>Fabaceae</taxon>
        <taxon>Papilionoideae</taxon>
        <taxon>50 kb inversion clade</taxon>
        <taxon>NPAAA clade</taxon>
        <taxon>indigoferoid/millettioid clade</taxon>
        <taxon>Phaseoleae</taxon>
        <taxon>Vigna</taxon>
    </lineage>
</organism>
<evidence type="ECO:0000313" key="2">
    <source>
        <dbReference type="EMBL" id="WVZ04198.1"/>
    </source>
</evidence>
<name>A0AAQ3N8M2_VIGMU</name>
<evidence type="ECO:0000259" key="1">
    <source>
        <dbReference type="PROSITE" id="PS51707"/>
    </source>
</evidence>
<protein>
    <recommendedName>
        <fullName evidence="1">CYTH domain-containing protein</fullName>
    </recommendedName>
</protein>
<dbReference type="InterPro" id="IPR033469">
    <property type="entry name" value="CYTH-like_dom_sf"/>
</dbReference>
<dbReference type="EMBL" id="CP144694">
    <property type="protein sequence ID" value="WVZ04198.1"/>
    <property type="molecule type" value="Genomic_DNA"/>
</dbReference>
<dbReference type="PROSITE" id="PS51707">
    <property type="entry name" value="CYTH"/>
    <property type="match status" value="1"/>
</dbReference>
<dbReference type="GO" id="GO:0016462">
    <property type="term" value="F:pyrophosphatase activity"/>
    <property type="evidence" value="ECO:0007669"/>
    <property type="project" value="UniProtKB-ARBA"/>
</dbReference>
<evidence type="ECO:0000313" key="3">
    <source>
        <dbReference type="Proteomes" id="UP001374535"/>
    </source>
</evidence>
<dbReference type="PANTHER" id="PTHR34948">
    <property type="entry name" value="OS08G0299200 PROTEIN"/>
    <property type="match status" value="1"/>
</dbReference>
<dbReference type="InterPro" id="IPR023577">
    <property type="entry name" value="CYTH_domain"/>
</dbReference>
<gene>
    <name evidence="2" type="ORF">V8G54_025004</name>
</gene>
<feature type="domain" description="CYTH" evidence="1">
    <location>
        <begin position="1"/>
        <end position="127"/>
    </location>
</feature>
<dbReference type="AlphaFoldDB" id="A0AAQ3N8M2"/>